<name>A0A0W8G6J4_9ZZZZ</name>
<comment type="subcellular location">
    <subcellularLocation>
        <location evidence="1">Cell membrane</location>
        <topology evidence="1">Multi-pass membrane protein</topology>
    </subcellularLocation>
</comment>
<feature type="transmembrane region" description="Helical" evidence="6">
    <location>
        <begin position="72"/>
        <end position="89"/>
    </location>
</feature>
<evidence type="ECO:0000313" key="7">
    <source>
        <dbReference type="EMBL" id="KUG28773.1"/>
    </source>
</evidence>
<evidence type="ECO:0000256" key="5">
    <source>
        <dbReference type="ARBA" id="ARBA00023136"/>
    </source>
</evidence>
<reference evidence="7" key="1">
    <citation type="journal article" date="2015" name="Proc. Natl. Acad. Sci. U.S.A.">
        <title>Networks of energetic and metabolic interactions define dynamics in microbial communities.</title>
        <authorList>
            <person name="Embree M."/>
            <person name="Liu J.K."/>
            <person name="Al-Bassam M.M."/>
            <person name="Zengler K."/>
        </authorList>
    </citation>
    <scope>NUCLEOTIDE SEQUENCE</scope>
</reference>
<dbReference type="InterPro" id="IPR001123">
    <property type="entry name" value="LeuE-type"/>
</dbReference>
<evidence type="ECO:0000256" key="6">
    <source>
        <dbReference type="SAM" id="Phobius"/>
    </source>
</evidence>
<evidence type="ECO:0000256" key="2">
    <source>
        <dbReference type="ARBA" id="ARBA00022475"/>
    </source>
</evidence>
<gene>
    <name evidence="7" type="ORF">ASZ90_001351</name>
</gene>
<evidence type="ECO:0008006" key="8">
    <source>
        <dbReference type="Google" id="ProtNLM"/>
    </source>
</evidence>
<sequence length="211" mass="21868">MTDIPAFFAAGAALGASAGFSPGPLLTLVMAQTLAHGPREGVKVAMAPFFTDVPMLVASLLALSFVRDRPAILGLLSLAGAGVVVFYGLECLRARPMALPDIRLSPGSLKKGVIANFTNPHPYVFWATVGAPATLAAARSPGGLAASAAFLGGFYLCLVGAKVCAALLTGRFRVFLGSRGYALLMRLLGLALFVFAALFVRDAGRFFGIFS</sequence>
<evidence type="ECO:0000256" key="3">
    <source>
        <dbReference type="ARBA" id="ARBA00022692"/>
    </source>
</evidence>
<keyword evidence="5 6" id="KW-0472">Membrane</keyword>
<dbReference type="GO" id="GO:0005886">
    <property type="term" value="C:plasma membrane"/>
    <property type="evidence" value="ECO:0007669"/>
    <property type="project" value="UniProtKB-SubCell"/>
</dbReference>
<dbReference type="PANTHER" id="PTHR30086:SF20">
    <property type="entry name" value="ARGININE EXPORTER PROTEIN ARGO-RELATED"/>
    <property type="match status" value="1"/>
</dbReference>
<dbReference type="GO" id="GO:0015171">
    <property type="term" value="F:amino acid transmembrane transporter activity"/>
    <property type="evidence" value="ECO:0007669"/>
    <property type="project" value="TreeGrafter"/>
</dbReference>
<dbReference type="EMBL" id="LNQE01000178">
    <property type="protein sequence ID" value="KUG28773.1"/>
    <property type="molecule type" value="Genomic_DNA"/>
</dbReference>
<evidence type="ECO:0000256" key="4">
    <source>
        <dbReference type="ARBA" id="ARBA00022989"/>
    </source>
</evidence>
<dbReference type="AlphaFoldDB" id="A0A0W8G6J4"/>
<dbReference type="PANTHER" id="PTHR30086">
    <property type="entry name" value="ARGININE EXPORTER PROTEIN ARGO"/>
    <property type="match status" value="1"/>
</dbReference>
<protein>
    <recommendedName>
        <fullName evidence="8">Transporter, lyse family</fullName>
    </recommendedName>
</protein>
<feature type="transmembrane region" description="Helical" evidence="6">
    <location>
        <begin position="45"/>
        <end position="65"/>
    </location>
</feature>
<dbReference type="Pfam" id="PF01810">
    <property type="entry name" value="LysE"/>
    <property type="match status" value="1"/>
</dbReference>
<keyword evidence="4 6" id="KW-1133">Transmembrane helix</keyword>
<organism evidence="7">
    <name type="scientific">hydrocarbon metagenome</name>
    <dbReference type="NCBI Taxonomy" id="938273"/>
    <lineage>
        <taxon>unclassified sequences</taxon>
        <taxon>metagenomes</taxon>
        <taxon>ecological metagenomes</taxon>
    </lineage>
</organism>
<accession>A0A0W8G6J4</accession>
<feature type="transmembrane region" description="Helical" evidence="6">
    <location>
        <begin position="144"/>
        <end position="168"/>
    </location>
</feature>
<keyword evidence="3 6" id="KW-0812">Transmembrane</keyword>
<comment type="caution">
    <text evidence="7">The sequence shown here is derived from an EMBL/GenBank/DDBJ whole genome shotgun (WGS) entry which is preliminary data.</text>
</comment>
<proteinExistence type="predicted"/>
<evidence type="ECO:0000256" key="1">
    <source>
        <dbReference type="ARBA" id="ARBA00004651"/>
    </source>
</evidence>
<feature type="transmembrane region" description="Helical" evidence="6">
    <location>
        <begin position="180"/>
        <end position="200"/>
    </location>
</feature>
<keyword evidence="2" id="KW-1003">Cell membrane</keyword>